<sequence>MVGVVEEEHQVAETDERVGSLARAGEILCVAVHVTDHIDPETWHADHPRTSGQTWVEAPRSMEKGADLRLLPSREWRGVLCGSDHNDV</sequence>
<proteinExistence type="predicted"/>
<protein>
    <submittedName>
        <fullName evidence="1">Uncharacterized protein</fullName>
    </submittedName>
</protein>
<evidence type="ECO:0000313" key="1">
    <source>
        <dbReference type="EMBL" id="GAA3096180.1"/>
    </source>
</evidence>
<dbReference type="EMBL" id="BAAAUG010000029">
    <property type="protein sequence ID" value="GAA3096180.1"/>
    <property type="molecule type" value="Genomic_DNA"/>
</dbReference>
<reference evidence="2" key="1">
    <citation type="journal article" date="2019" name="Int. J. Syst. Evol. Microbiol.">
        <title>The Global Catalogue of Microorganisms (GCM) 10K type strain sequencing project: providing services to taxonomists for standard genome sequencing and annotation.</title>
        <authorList>
            <consortium name="The Broad Institute Genomics Platform"/>
            <consortium name="The Broad Institute Genome Sequencing Center for Infectious Disease"/>
            <person name="Wu L."/>
            <person name="Ma J."/>
        </authorList>
    </citation>
    <scope>NUCLEOTIDE SEQUENCE [LARGE SCALE GENOMIC DNA]</scope>
    <source>
        <strain evidence="2">JCM 9092</strain>
    </source>
</reference>
<comment type="caution">
    <text evidence="1">The sequence shown here is derived from an EMBL/GenBank/DDBJ whole genome shotgun (WGS) entry which is preliminary data.</text>
</comment>
<organism evidence="1 2">
    <name type="scientific">Streptomyces rectiviolaceus</name>
    <dbReference type="NCBI Taxonomy" id="332591"/>
    <lineage>
        <taxon>Bacteria</taxon>
        <taxon>Bacillati</taxon>
        <taxon>Actinomycetota</taxon>
        <taxon>Actinomycetes</taxon>
        <taxon>Kitasatosporales</taxon>
        <taxon>Streptomycetaceae</taxon>
        <taxon>Streptomyces</taxon>
    </lineage>
</organism>
<keyword evidence="2" id="KW-1185">Reference proteome</keyword>
<accession>A0ABP6MCM0</accession>
<evidence type="ECO:0000313" key="2">
    <source>
        <dbReference type="Proteomes" id="UP001501637"/>
    </source>
</evidence>
<name>A0ABP6MCM0_9ACTN</name>
<gene>
    <name evidence="1" type="ORF">GCM10010449_19600</name>
</gene>
<dbReference type="Proteomes" id="UP001501637">
    <property type="component" value="Unassembled WGS sequence"/>
</dbReference>